<dbReference type="PANTHER" id="PTHR33495">
    <property type="entry name" value="ANTI-SIGMA FACTOR ANTAGONIST TM_1081-RELATED-RELATED"/>
    <property type="match status" value="1"/>
</dbReference>
<evidence type="ECO:0000313" key="3">
    <source>
        <dbReference type="Proteomes" id="UP000192906"/>
    </source>
</evidence>
<name>A0A1X7DH35_9BACT</name>
<dbReference type="STRING" id="1519643.SAMN06295933_1889"/>
<dbReference type="EMBL" id="FWZU01000003">
    <property type="protein sequence ID" value="SMF15357.1"/>
    <property type="molecule type" value="Genomic_DNA"/>
</dbReference>
<evidence type="ECO:0000313" key="2">
    <source>
        <dbReference type="EMBL" id="SMF15357.1"/>
    </source>
</evidence>
<reference evidence="3" key="1">
    <citation type="submission" date="2017-04" db="EMBL/GenBank/DDBJ databases">
        <authorList>
            <person name="Varghese N."/>
            <person name="Submissions S."/>
        </authorList>
    </citation>
    <scope>NUCLEOTIDE SEQUENCE [LARGE SCALE GENOMIC DNA]</scope>
    <source>
        <strain evidence="3">K3S</strain>
    </source>
</reference>
<sequence>MEITVRRHGESVVVCIGERIDAYGAVELDKVLEDLLAEQSLACVAFDMSDVCYLSSAGIRSIVKTLKILRSRQGALALCGLRSYCKNVLDTAGMTRTLNIFVSRNEAMTFLQSVQWERQALENWDDLENMDSPIGGFRFIPGENSQAEIKVIGSVADVLHSRVTESRMFSRRFSQTEYSIGVGGLGNVPADYMKVLGAMITIGGTMAWVPTDGHDLADFLVPQNDTGAVLIRTPFNLTIDGGFNEYVMFNSTEEGGTTLDKLYRGLFLLARRRRRDFKGVIGVAAWTQVSELMAGTLMCSPISEFAPANGKTIIDPVNSGEWWTRDSLPRHRNVTCLTCGFGVDLSCDLSAYEQAGLYAGFYIDPATAGDKGHILNNHGAVFERLQMPERMVSLDKSIRQVTAKAEFKDMRKLRDNSKITRAFMGISYIQKISQDSSGWQGGGTEALISRGLADKRYRMEADGPAVPEKRDEEISKFQRFLETQQAKLGTKD</sequence>
<organism evidence="2 3">
    <name type="scientific">Desulfovibrio gilichinskyi</name>
    <dbReference type="NCBI Taxonomy" id="1519643"/>
    <lineage>
        <taxon>Bacteria</taxon>
        <taxon>Pseudomonadati</taxon>
        <taxon>Thermodesulfobacteriota</taxon>
        <taxon>Desulfovibrionia</taxon>
        <taxon>Desulfovibrionales</taxon>
        <taxon>Desulfovibrionaceae</taxon>
        <taxon>Desulfovibrio</taxon>
    </lineage>
</organism>
<dbReference type="Proteomes" id="UP000192906">
    <property type="component" value="Unassembled WGS sequence"/>
</dbReference>
<dbReference type="PROSITE" id="PS50801">
    <property type="entry name" value="STAS"/>
    <property type="match status" value="1"/>
</dbReference>
<feature type="domain" description="STAS" evidence="1">
    <location>
        <begin position="1"/>
        <end position="111"/>
    </location>
</feature>
<dbReference type="InterPro" id="IPR002645">
    <property type="entry name" value="STAS_dom"/>
</dbReference>
<dbReference type="Gene3D" id="3.30.750.24">
    <property type="entry name" value="STAS domain"/>
    <property type="match status" value="1"/>
</dbReference>
<dbReference type="AlphaFoldDB" id="A0A1X7DH35"/>
<dbReference type="CDD" id="cd07043">
    <property type="entry name" value="STAS_anti-anti-sigma_factors"/>
    <property type="match status" value="1"/>
</dbReference>
<gene>
    <name evidence="2" type="ORF">SAMN06295933_1889</name>
</gene>
<dbReference type="GO" id="GO:0043856">
    <property type="term" value="F:anti-sigma factor antagonist activity"/>
    <property type="evidence" value="ECO:0007669"/>
    <property type="project" value="TreeGrafter"/>
</dbReference>
<accession>A0A1X7DH35</accession>
<dbReference type="SUPFAM" id="SSF52091">
    <property type="entry name" value="SpoIIaa-like"/>
    <property type="match status" value="1"/>
</dbReference>
<dbReference type="Pfam" id="PF01740">
    <property type="entry name" value="STAS"/>
    <property type="match status" value="1"/>
</dbReference>
<evidence type="ECO:0000259" key="1">
    <source>
        <dbReference type="PROSITE" id="PS50801"/>
    </source>
</evidence>
<dbReference type="PANTHER" id="PTHR33495:SF2">
    <property type="entry name" value="ANTI-SIGMA FACTOR ANTAGONIST TM_1081-RELATED"/>
    <property type="match status" value="1"/>
</dbReference>
<proteinExistence type="predicted"/>
<dbReference type="InterPro" id="IPR036513">
    <property type="entry name" value="STAS_dom_sf"/>
</dbReference>
<keyword evidence="3" id="KW-1185">Reference proteome</keyword>
<dbReference type="OrthoDB" id="9794628at2"/>
<protein>
    <submittedName>
        <fullName evidence="2">Anti-anti-sigma factor</fullName>
    </submittedName>
</protein>
<dbReference type="RefSeq" id="WP_085101559.1">
    <property type="nucleotide sequence ID" value="NZ_FWZU01000003.1"/>
</dbReference>